<gene>
    <name evidence="6" type="ORF">MSAN_01935100</name>
</gene>
<evidence type="ECO:0000256" key="2">
    <source>
        <dbReference type="ARBA" id="ARBA00022771"/>
    </source>
</evidence>
<evidence type="ECO:0000313" key="7">
    <source>
        <dbReference type="Proteomes" id="UP000623467"/>
    </source>
</evidence>
<evidence type="ECO:0000256" key="3">
    <source>
        <dbReference type="ARBA" id="ARBA00022833"/>
    </source>
</evidence>
<dbReference type="InterPro" id="IPR002893">
    <property type="entry name" value="Znf_MYND"/>
</dbReference>
<name>A0A8H7CQH7_9AGAR</name>
<accession>A0A8H7CQH7</accession>
<evidence type="ECO:0000256" key="4">
    <source>
        <dbReference type="PROSITE-ProRule" id="PRU00134"/>
    </source>
</evidence>
<dbReference type="PROSITE" id="PS50865">
    <property type="entry name" value="ZF_MYND_2"/>
    <property type="match status" value="1"/>
</dbReference>
<dbReference type="EMBL" id="JACAZH010000021">
    <property type="protein sequence ID" value="KAF7344532.1"/>
    <property type="molecule type" value="Genomic_DNA"/>
</dbReference>
<keyword evidence="3" id="KW-0862">Zinc</keyword>
<dbReference type="AlphaFoldDB" id="A0A8H7CQH7"/>
<evidence type="ECO:0000259" key="5">
    <source>
        <dbReference type="PROSITE" id="PS50865"/>
    </source>
</evidence>
<evidence type="ECO:0000256" key="1">
    <source>
        <dbReference type="ARBA" id="ARBA00022723"/>
    </source>
</evidence>
<keyword evidence="7" id="KW-1185">Reference proteome</keyword>
<dbReference type="GO" id="GO:0008270">
    <property type="term" value="F:zinc ion binding"/>
    <property type="evidence" value="ECO:0007669"/>
    <property type="project" value="UniProtKB-KW"/>
</dbReference>
<comment type="caution">
    <text evidence="6">The sequence shown here is derived from an EMBL/GenBank/DDBJ whole genome shotgun (WGS) entry which is preliminary data.</text>
</comment>
<dbReference type="OrthoDB" id="432970at2759"/>
<dbReference type="Gene3D" id="6.10.140.2220">
    <property type="match status" value="1"/>
</dbReference>
<keyword evidence="1" id="KW-0479">Metal-binding</keyword>
<reference evidence="6" key="1">
    <citation type="submission" date="2020-05" db="EMBL/GenBank/DDBJ databases">
        <title>Mycena genomes resolve the evolution of fungal bioluminescence.</title>
        <authorList>
            <person name="Tsai I.J."/>
        </authorList>
    </citation>
    <scope>NUCLEOTIDE SEQUENCE</scope>
    <source>
        <strain evidence="6">160909Yilan</strain>
    </source>
</reference>
<dbReference type="Proteomes" id="UP000623467">
    <property type="component" value="Unassembled WGS sequence"/>
</dbReference>
<proteinExistence type="predicted"/>
<protein>
    <recommendedName>
        <fullName evidence="5">MYND-type domain-containing protein</fullName>
    </recommendedName>
</protein>
<dbReference type="Pfam" id="PF01753">
    <property type="entry name" value="zf-MYND"/>
    <property type="match status" value="1"/>
</dbReference>
<feature type="domain" description="MYND-type" evidence="5">
    <location>
        <begin position="13"/>
        <end position="54"/>
    </location>
</feature>
<keyword evidence="2 4" id="KW-0863">Zinc-finger</keyword>
<sequence>MSLSAEILVHCSCATCYKPETEELKHKRCGSCRKTAYCSKECQKEHWPIHKQTCQLQRENRAFLPARGTEARVTLSDIKKWFSKHTQLLVYAATNAMNLHDRANVCLIKTHMLVVVLEPAPSGIHEDFVYKFAALCEIGGPACHLAADARAAATALAGRPDEGGRYGLIMHVSSGTAPVYFTTISVDLGTSLQHVRRLGPPDSDWKAFLQRAINKTLEAKDRMKILRLQQLS</sequence>
<evidence type="ECO:0000313" key="6">
    <source>
        <dbReference type="EMBL" id="KAF7344532.1"/>
    </source>
</evidence>
<dbReference type="SUPFAM" id="SSF144232">
    <property type="entry name" value="HIT/MYND zinc finger-like"/>
    <property type="match status" value="1"/>
</dbReference>
<organism evidence="6 7">
    <name type="scientific">Mycena sanguinolenta</name>
    <dbReference type="NCBI Taxonomy" id="230812"/>
    <lineage>
        <taxon>Eukaryota</taxon>
        <taxon>Fungi</taxon>
        <taxon>Dikarya</taxon>
        <taxon>Basidiomycota</taxon>
        <taxon>Agaricomycotina</taxon>
        <taxon>Agaricomycetes</taxon>
        <taxon>Agaricomycetidae</taxon>
        <taxon>Agaricales</taxon>
        <taxon>Marasmiineae</taxon>
        <taxon>Mycenaceae</taxon>
        <taxon>Mycena</taxon>
    </lineage>
</organism>